<dbReference type="InterPro" id="IPR050469">
    <property type="entry name" value="Diguanylate_Cyclase"/>
</dbReference>
<dbReference type="Pfam" id="PF00990">
    <property type="entry name" value="GGDEF"/>
    <property type="match status" value="1"/>
</dbReference>
<feature type="transmembrane region" description="Helical" evidence="3">
    <location>
        <begin position="37"/>
        <end position="54"/>
    </location>
</feature>
<comment type="caution">
    <text evidence="5">The sequence shown here is derived from an EMBL/GenBank/DDBJ whole genome shotgun (WGS) entry which is preliminary data.</text>
</comment>
<dbReference type="PANTHER" id="PTHR45138">
    <property type="entry name" value="REGULATORY COMPONENTS OF SENSORY TRANSDUCTION SYSTEM"/>
    <property type="match status" value="1"/>
</dbReference>
<keyword evidence="3" id="KW-1133">Transmembrane helix</keyword>
<dbReference type="EMBL" id="JAVDXT010000001">
    <property type="protein sequence ID" value="MDR7376446.1"/>
    <property type="molecule type" value="Genomic_DNA"/>
</dbReference>
<dbReference type="SUPFAM" id="SSF55073">
    <property type="entry name" value="Nucleotide cyclase"/>
    <property type="match status" value="1"/>
</dbReference>
<evidence type="ECO:0000256" key="3">
    <source>
        <dbReference type="SAM" id="Phobius"/>
    </source>
</evidence>
<dbReference type="PROSITE" id="PS50887">
    <property type="entry name" value="GGDEF"/>
    <property type="match status" value="1"/>
</dbReference>
<dbReference type="InterPro" id="IPR000160">
    <property type="entry name" value="GGDEF_dom"/>
</dbReference>
<keyword evidence="3" id="KW-0812">Transmembrane</keyword>
<dbReference type="CDD" id="cd01949">
    <property type="entry name" value="GGDEF"/>
    <property type="match status" value="1"/>
</dbReference>
<dbReference type="SMART" id="SM00267">
    <property type="entry name" value="GGDEF"/>
    <property type="match status" value="1"/>
</dbReference>
<evidence type="ECO:0000313" key="5">
    <source>
        <dbReference type="EMBL" id="MDR7376446.1"/>
    </source>
</evidence>
<feature type="transmembrane region" description="Helical" evidence="3">
    <location>
        <begin position="113"/>
        <end position="130"/>
    </location>
</feature>
<evidence type="ECO:0000256" key="1">
    <source>
        <dbReference type="ARBA" id="ARBA00012528"/>
    </source>
</evidence>
<evidence type="ECO:0000313" key="6">
    <source>
        <dbReference type="Proteomes" id="UP001180487"/>
    </source>
</evidence>
<sequence length="350" mass="38681">MRIRTRQGALAAVLMLTCIAEMYWVAAHGVADYRAVGVWSIFSMGGLVLFFGLIRSGVSLRWQDPSMAFVQMLYAVACNAVAFVIAGHARGVTLPLLSVILMFGIFGMSIRQLALVAVYSVGLFTAAIAYELTYPSTDEEPVVFGAYLVMVLIVLSGSTYLTWRLTQIREHVRSQKKQLTEALEKIQQIAIRDELTSAVNRRHMQELLRVEVQRSVRIASPLLIAVLDIDHFKRINDSYGHQAGDRALQAFVEAVQAGIRGTDTLARWGGEEFLVMLTDAPMELGTVCMSRVRTQVQDLVVSYNGIDIRFTVSIGLTQYRPGESVAKTIGRADEALYAAKAQGRNQVVCL</sequence>
<feature type="transmembrane region" description="Helical" evidence="3">
    <location>
        <begin position="92"/>
        <end position="108"/>
    </location>
</feature>
<dbReference type="InterPro" id="IPR043128">
    <property type="entry name" value="Rev_trsase/Diguanyl_cyclase"/>
</dbReference>
<evidence type="ECO:0000256" key="2">
    <source>
        <dbReference type="ARBA" id="ARBA00034247"/>
    </source>
</evidence>
<dbReference type="InterPro" id="IPR029787">
    <property type="entry name" value="Nucleotide_cyclase"/>
</dbReference>
<feature type="domain" description="GGDEF" evidence="4">
    <location>
        <begin position="220"/>
        <end position="350"/>
    </location>
</feature>
<name>A0ABU2C536_9BURK</name>
<feature type="transmembrane region" description="Helical" evidence="3">
    <location>
        <begin position="142"/>
        <end position="163"/>
    </location>
</feature>
<dbReference type="Gene3D" id="3.30.70.270">
    <property type="match status" value="1"/>
</dbReference>
<evidence type="ECO:0000259" key="4">
    <source>
        <dbReference type="PROSITE" id="PS50887"/>
    </source>
</evidence>
<gene>
    <name evidence="5" type="ORF">J2X19_001104</name>
</gene>
<keyword evidence="6" id="KW-1185">Reference proteome</keyword>
<accession>A0ABU2C536</accession>
<dbReference type="EC" id="2.7.7.65" evidence="1"/>
<feature type="transmembrane region" description="Helical" evidence="3">
    <location>
        <begin position="66"/>
        <end position="86"/>
    </location>
</feature>
<dbReference type="RefSeq" id="WP_165830787.1">
    <property type="nucleotide sequence ID" value="NZ_JAVDXT010000001.1"/>
</dbReference>
<proteinExistence type="predicted"/>
<protein>
    <recommendedName>
        <fullName evidence="1">diguanylate cyclase</fullName>
        <ecNumber evidence="1">2.7.7.65</ecNumber>
    </recommendedName>
</protein>
<organism evidence="5 6">
    <name type="scientific">Rhodoferax ferrireducens</name>
    <dbReference type="NCBI Taxonomy" id="192843"/>
    <lineage>
        <taxon>Bacteria</taxon>
        <taxon>Pseudomonadati</taxon>
        <taxon>Pseudomonadota</taxon>
        <taxon>Betaproteobacteria</taxon>
        <taxon>Burkholderiales</taxon>
        <taxon>Comamonadaceae</taxon>
        <taxon>Rhodoferax</taxon>
    </lineage>
</organism>
<dbReference type="NCBIfam" id="TIGR00254">
    <property type="entry name" value="GGDEF"/>
    <property type="match status" value="1"/>
</dbReference>
<keyword evidence="3" id="KW-0472">Membrane</keyword>
<dbReference type="Proteomes" id="UP001180487">
    <property type="component" value="Unassembled WGS sequence"/>
</dbReference>
<comment type="catalytic activity">
    <reaction evidence="2">
        <text>2 GTP = 3',3'-c-di-GMP + 2 diphosphate</text>
        <dbReference type="Rhea" id="RHEA:24898"/>
        <dbReference type="ChEBI" id="CHEBI:33019"/>
        <dbReference type="ChEBI" id="CHEBI:37565"/>
        <dbReference type="ChEBI" id="CHEBI:58805"/>
        <dbReference type="EC" id="2.7.7.65"/>
    </reaction>
</comment>
<reference evidence="5 6" key="1">
    <citation type="submission" date="2023-07" db="EMBL/GenBank/DDBJ databases">
        <title>Sorghum-associated microbial communities from plants grown in Nebraska, USA.</title>
        <authorList>
            <person name="Schachtman D."/>
        </authorList>
    </citation>
    <scope>NUCLEOTIDE SEQUENCE [LARGE SCALE GENOMIC DNA]</scope>
    <source>
        <strain evidence="5 6">BE313</strain>
    </source>
</reference>
<dbReference type="PANTHER" id="PTHR45138:SF9">
    <property type="entry name" value="DIGUANYLATE CYCLASE DGCM-RELATED"/>
    <property type="match status" value="1"/>
</dbReference>